<keyword evidence="3 12" id="KW-0813">Transport</keyword>
<evidence type="ECO:0000256" key="5">
    <source>
        <dbReference type="ARBA" id="ARBA00022792"/>
    </source>
</evidence>
<accession>F0XQX1</accession>
<comment type="similarity">
    <text evidence="2 12">Belongs to the PAM17 family.</text>
</comment>
<evidence type="ECO:0000256" key="8">
    <source>
        <dbReference type="ARBA" id="ARBA00022989"/>
    </source>
</evidence>
<evidence type="ECO:0000256" key="12">
    <source>
        <dbReference type="RuleBase" id="RU367146"/>
    </source>
</evidence>
<protein>
    <recommendedName>
        <fullName evidence="12">Presequence translocated-associated motor subunit PAM17</fullName>
    </recommendedName>
</protein>
<dbReference type="RefSeq" id="XP_014169289.1">
    <property type="nucleotide sequence ID" value="XM_014313814.1"/>
</dbReference>
<keyword evidence="10 12" id="KW-0496">Mitochondrion</keyword>
<comment type="subunit">
    <text evidence="12">Component of the PAM complex.</text>
</comment>
<keyword evidence="5 12" id="KW-0999">Mitochondrion inner membrane</keyword>
<organism evidence="14">
    <name type="scientific">Grosmannia clavigera (strain kw1407 / UAMH 11150)</name>
    <name type="common">Blue stain fungus</name>
    <name type="synonym">Graphiocladiella clavigera</name>
    <dbReference type="NCBI Taxonomy" id="655863"/>
    <lineage>
        <taxon>Eukaryota</taxon>
        <taxon>Fungi</taxon>
        <taxon>Dikarya</taxon>
        <taxon>Ascomycota</taxon>
        <taxon>Pezizomycotina</taxon>
        <taxon>Sordariomycetes</taxon>
        <taxon>Sordariomycetidae</taxon>
        <taxon>Ophiostomatales</taxon>
        <taxon>Ophiostomataceae</taxon>
        <taxon>Leptographium</taxon>
    </lineage>
</organism>
<keyword evidence="6 12" id="KW-0653">Protein transport</keyword>
<dbReference type="HOGENOM" id="CLU_068297_0_1_1"/>
<name>F0XQX1_GROCL</name>
<keyword evidence="8 12" id="KW-1133">Transmembrane helix</keyword>
<dbReference type="InterPro" id="IPR013875">
    <property type="entry name" value="Pam17"/>
</dbReference>
<dbReference type="GO" id="GO:0001405">
    <property type="term" value="C:PAM complex, Tim23 associated import motor"/>
    <property type="evidence" value="ECO:0007669"/>
    <property type="project" value="UniProtKB-UniRule"/>
</dbReference>
<proteinExistence type="inferred from homology"/>
<gene>
    <name evidence="13" type="ORF">CMQ_192</name>
</gene>
<dbReference type="EMBL" id="GL629807">
    <property type="protein sequence ID" value="EFW99874.1"/>
    <property type="molecule type" value="Genomic_DNA"/>
</dbReference>
<keyword evidence="4 12" id="KW-0812">Transmembrane</keyword>
<evidence type="ECO:0000313" key="13">
    <source>
        <dbReference type="EMBL" id="EFW99874.1"/>
    </source>
</evidence>
<dbReference type="PANTHER" id="PTHR28021">
    <property type="entry name" value="PRESEQUENCE TRANSLOCATED-ASSOCIATED MOTOR SUBUNIT PAM17, MITOCHONDRIAL"/>
    <property type="match status" value="1"/>
</dbReference>
<dbReference type="Pfam" id="PF08566">
    <property type="entry name" value="Pam17"/>
    <property type="match status" value="1"/>
</dbReference>
<evidence type="ECO:0000256" key="7">
    <source>
        <dbReference type="ARBA" id="ARBA00022946"/>
    </source>
</evidence>
<dbReference type="FunCoup" id="F0XQX1">
    <property type="interactions" value="37"/>
</dbReference>
<evidence type="ECO:0000256" key="1">
    <source>
        <dbReference type="ARBA" id="ARBA00004448"/>
    </source>
</evidence>
<comment type="function">
    <text evidence="12">Component of the PAM complex, a complex required for the translocation of transit peptide-containing proteins from the inner membrane into the mitochondrial matrix in an ATP-dependent manner.</text>
</comment>
<feature type="transmembrane region" description="Helical" evidence="12">
    <location>
        <begin position="197"/>
        <end position="226"/>
    </location>
</feature>
<dbReference type="InParanoid" id="F0XQX1"/>
<evidence type="ECO:0000256" key="11">
    <source>
        <dbReference type="ARBA" id="ARBA00023136"/>
    </source>
</evidence>
<sequence>MAAMFTPTASAIRPSLAVAQRTSLQGPAGFLLRQAKPAALRHASGRPYFSSPPVTSTRLVSLSSDCLNLKKQTAVTSSPSSLSTVGAIALARSRRCAFSSSSSSLSASPSPPGRPAAQQDAAIDAAAAAAVSKAQQTAHADLPPLDWNTFFQLRKTRRRIQLVFSIVGGLSGGLAGGLFLGSGVAEPLIAQVPLDPFLTLGLMTFAFSSLGWLVGPSVGNVVFYAWKRQYRAQMTLASLQIRKETQFFARVKKNRVDPSASSAGNPVPDFYGEKISSVAGYRQWLKDQRAFNKKRTTFV</sequence>
<evidence type="ECO:0000256" key="2">
    <source>
        <dbReference type="ARBA" id="ARBA00006837"/>
    </source>
</evidence>
<dbReference type="eggNOG" id="ENOG502S1B1">
    <property type="taxonomic scope" value="Eukaryota"/>
</dbReference>
<evidence type="ECO:0000256" key="9">
    <source>
        <dbReference type="ARBA" id="ARBA00023010"/>
    </source>
</evidence>
<evidence type="ECO:0000256" key="10">
    <source>
        <dbReference type="ARBA" id="ARBA00023128"/>
    </source>
</evidence>
<evidence type="ECO:0000256" key="4">
    <source>
        <dbReference type="ARBA" id="ARBA00022692"/>
    </source>
</evidence>
<feature type="transmembrane region" description="Helical" evidence="12">
    <location>
        <begin position="162"/>
        <end position="185"/>
    </location>
</feature>
<comment type="subcellular location">
    <subcellularLocation>
        <location evidence="1 12">Mitochondrion inner membrane</location>
        <topology evidence="1 12">Multi-pass membrane protein</topology>
    </subcellularLocation>
</comment>
<dbReference type="AlphaFoldDB" id="F0XQX1"/>
<dbReference type="PANTHER" id="PTHR28021:SF1">
    <property type="entry name" value="PRESEQUENCE TRANSLOCATED-ASSOCIATED MOTOR SUBUNIT PAM17, MITOCHONDRIAL"/>
    <property type="match status" value="1"/>
</dbReference>
<keyword evidence="11 12" id="KW-0472">Membrane</keyword>
<keyword evidence="9 12" id="KW-0811">Translocation</keyword>
<dbReference type="OrthoDB" id="5970083at2759"/>
<evidence type="ECO:0000256" key="3">
    <source>
        <dbReference type="ARBA" id="ARBA00022448"/>
    </source>
</evidence>
<dbReference type="STRING" id="655863.F0XQX1"/>
<reference evidence="13 14" key="1">
    <citation type="journal article" date="2011" name="Proc. Natl. Acad. Sci. U.S.A.">
        <title>Genome and transcriptome analyses of the mountain pine beetle-fungal symbiont Grosmannia clavigera, a lodgepole pine pathogen.</title>
        <authorList>
            <person name="DiGuistini S."/>
            <person name="Wang Y."/>
            <person name="Liao N.Y."/>
            <person name="Taylor G."/>
            <person name="Tanguay P."/>
            <person name="Feau N."/>
            <person name="Henrissat B."/>
            <person name="Chan S.K."/>
            <person name="Hesse-Orce U."/>
            <person name="Alamouti S.M."/>
            <person name="Tsui C.K.M."/>
            <person name="Docking R.T."/>
            <person name="Levasseur A."/>
            <person name="Haridas S."/>
            <person name="Robertson G."/>
            <person name="Birol I."/>
            <person name="Holt R.A."/>
            <person name="Marra M.A."/>
            <person name="Hamelin R.C."/>
            <person name="Hirst M."/>
            <person name="Jones S.J.M."/>
            <person name="Bohlmann J."/>
            <person name="Breuil C."/>
        </authorList>
    </citation>
    <scope>NUCLEOTIDE SEQUENCE [LARGE SCALE GENOMIC DNA]</scope>
    <source>
        <strain evidence="14">kw1407 / UAMH 11150</strain>
    </source>
</reference>
<evidence type="ECO:0000313" key="14">
    <source>
        <dbReference type="Proteomes" id="UP000007796"/>
    </source>
</evidence>
<dbReference type="GO" id="GO:0030150">
    <property type="term" value="P:protein import into mitochondrial matrix"/>
    <property type="evidence" value="ECO:0007669"/>
    <property type="project" value="UniProtKB-UniRule"/>
</dbReference>
<dbReference type="GeneID" id="25974851"/>
<dbReference type="Proteomes" id="UP000007796">
    <property type="component" value="Unassembled WGS sequence"/>
</dbReference>
<keyword evidence="14" id="KW-1185">Reference proteome</keyword>
<keyword evidence="7" id="KW-0809">Transit peptide</keyword>
<evidence type="ECO:0000256" key="6">
    <source>
        <dbReference type="ARBA" id="ARBA00022927"/>
    </source>
</evidence>